<accession>A0A8H3LE52</accession>
<gene>
    <name evidence="1" type="ORF">RCL2_001388000</name>
</gene>
<comment type="caution">
    <text evidence="1">The sequence shown here is derived from an EMBL/GenBank/DDBJ whole genome shotgun (WGS) entry which is preliminary data.</text>
</comment>
<organism evidence="1 2">
    <name type="scientific">Rhizophagus clarus</name>
    <dbReference type="NCBI Taxonomy" id="94130"/>
    <lineage>
        <taxon>Eukaryota</taxon>
        <taxon>Fungi</taxon>
        <taxon>Fungi incertae sedis</taxon>
        <taxon>Mucoromycota</taxon>
        <taxon>Glomeromycotina</taxon>
        <taxon>Glomeromycetes</taxon>
        <taxon>Glomerales</taxon>
        <taxon>Glomeraceae</taxon>
        <taxon>Rhizophagus</taxon>
    </lineage>
</organism>
<reference evidence="1" key="1">
    <citation type="submission" date="2019-10" db="EMBL/GenBank/DDBJ databases">
        <title>Conservation and host-specific expression of non-tandemly repeated heterogenous ribosome RNA gene in arbuscular mycorrhizal fungi.</title>
        <authorList>
            <person name="Maeda T."/>
            <person name="Kobayashi Y."/>
            <person name="Nakagawa T."/>
            <person name="Ezawa T."/>
            <person name="Yamaguchi K."/>
            <person name="Bino T."/>
            <person name="Nishimoto Y."/>
            <person name="Shigenobu S."/>
            <person name="Kawaguchi M."/>
        </authorList>
    </citation>
    <scope>NUCLEOTIDE SEQUENCE</scope>
    <source>
        <strain evidence="1">HR1</strain>
    </source>
</reference>
<dbReference type="EMBL" id="BLAL01000162">
    <property type="protein sequence ID" value="GES86843.1"/>
    <property type="molecule type" value="Genomic_DNA"/>
</dbReference>
<dbReference type="AlphaFoldDB" id="A0A8H3LE52"/>
<evidence type="ECO:0000313" key="2">
    <source>
        <dbReference type="Proteomes" id="UP000615446"/>
    </source>
</evidence>
<name>A0A8H3LE52_9GLOM</name>
<sequence>MFYDNLNIRTRLKFVTCITTMSQQSAIAQSSLDSTKFIEIQEMHVRKSKRSREILPPKTTLNFVSPTDRNLSPCTKLLQAKKEKNCNNFKPVFLSSIFIKALKEDQEKQATAEVSNMELSKDL</sequence>
<dbReference type="Proteomes" id="UP000615446">
    <property type="component" value="Unassembled WGS sequence"/>
</dbReference>
<evidence type="ECO:0000313" key="1">
    <source>
        <dbReference type="EMBL" id="GES86843.1"/>
    </source>
</evidence>
<dbReference type="Pfam" id="PF05032">
    <property type="entry name" value="Spo12"/>
    <property type="match status" value="1"/>
</dbReference>
<protein>
    <submittedName>
        <fullName evidence="1">Uncharacterized protein</fullName>
    </submittedName>
</protein>
<dbReference type="OrthoDB" id="5578329at2759"/>
<dbReference type="InterPro" id="IPR007727">
    <property type="entry name" value="Spo12"/>
</dbReference>
<proteinExistence type="predicted"/>